<dbReference type="GO" id="GO:0006508">
    <property type="term" value="P:proteolysis"/>
    <property type="evidence" value="ECO:0007669"/>
    <property type="project" value="InterPro"/>
</dbReference>
<dbReference type="InterPro" id="IPR001938">
    <property type="entry name" value="Thaumatin"/>
</dbReference>
<keyword evidence="3" id="KW-0812">Transmembrane</keyword>
<feature type="non-terminal residue" evidence="6">
    <location>
        <position position="619"/>
    </location>
</feature>
<feature type="transmembrane region" description="Helical" evidence="3">
    <location>
        <begin position="288"/>
        <end position="308"/>
    </location>
</feature>
<feature type="chain" id="PRO_5012099509" description="Apple domain-containing protein" evidence="4">
    <location>
        <begin position="18"/>
        <end position="619"/>
    </location>
</feature>
<dbReference type="SMART" id="SM00223">
    <property type="entry name" value="APPLE"/>
    <property type="match status" value="1"/>
</dbReference>
<feature type="signal peptide" evidence="4">
    <location>
        <begin position="1"/>
        <end position="17"/>
    </location>
</feature>
<dbReference type="PANTHER" id="PTHR31737:SF2">
    <property type="entry name" value="PROTEIN TOS1"/>
    <property type="match status" value="1"/>
</dbReference>
<sequence>MTTSYLLFSCLISLVQGAVVIYELPHYLGQSLTISTKENFNAAYQQWGRPIGSVVVDDGYQFLTTDDQGKTALWNHSTILLGNWAYIIASFQVNSSPIATNASNSTSAIEAPWNFLATPEGFMMVRNSSQNPGNPECYSNDGVNCFTSTNVNGLLSLPATSSEPLYPAQCGTQHVMYWGTTGYEENSSWCNLAQKALSPASPRSNWQCYNGLNAWYALSTTSTGYSCISAGQPNQSCTRFLTQSSCKAASDTTVGQANSWWVYDCGSFTSCTSASTGLDTTSPTTSSITWGVVSIGGILIACGVLAVAGRRGKLPRRSNVEATYCSSVGGDDLEAGYTTPPPTTANNQFYSMKLALATTFIASAAAVEFRFTNKCSYTIDLRGPGGAKICELQPGQTKGGNCGLDIKGGQTGLFKHTATNEANLLEYALNSQVWYDVSNIPPGPGNCNSYDDCKKRTGKTGYNVPMSLTPTKHNNGKNCKSLTVTAADAPDAYLYPDDRKTHDCPVDEVFDVTYCPGGSGGNSNNGGNNNNGVTTNNAVSNNSGSCSTQSNTDFFGNDLFNFQVSGNSNDQINQCCGKCQSTSNCAAYSIFNNVCYIKSAGSPSSKNGITSGVKAGNCG</sequence>
<dbReference type="SUPFAM" id="SSF49870">
    <property type="entry name" value="Osmotin, thaumatin-like protein"/>
    <property type="match status" value="1"/>
</dbReference>
<evidence type="ECO:0000256" key="4">
    <source>
        <dbReference type="SAM" id="SignalP"/>
    </source>
</evidence>
<evidence type="ECO:0000313" key="6">
    <source>
        <dbReference type="EMBL" id="OQR81755.1"/>
    </source>
</evidence>
<dbReference type="InterPro" id="IPR037176">
    <property type="entry name" value="Osmotin/thaumatin-like_sf"/>
</dbReference>
<keyword evidence="1" id="KW-0677">Repeat</keyword>
<keyword evidence="7" id="KW-1185">Reference proteome</keyword>
<gene>
    <name evidence="6" type="ORF">THRCLA_11436</name>
</gene>
<accession>A0A1V9Y7Q0</accession>
<dbReference type="InterPro" id="IPR000177">
    <property type="entry name" value="Apple"/>
</dbReference>
<evidence type="ECO:0000259" key="5">
    <source>
        <dbReference type="SMART" id="SM00223"/>
    </source>
</evidence>
<comment type="caution">
    <text evidence="6">The sequence shown here is derived from an EMBL/GenBank/DDBJ whole genome shotgun (WGS) entry which is preliminary data.</text>
</comment>
<dbReference type="OrthoDB" id="72153at2759"/>
<name>A0A1V9Y7Q0_9STRA</name>
<protein>
    <recommendedName>
        <fullName evidence="5">Apple domain-containing protein</fullName>
    </recommendedName>
</protein>
<keyword evidence="3" id="KW-1133">Transmembrane helix</keyword>
<organism evidence="6 7">
    <name type="scientific">Thraustotheca clavata</name>
    <dbReference type="NCBI Taxonomy" id="74557"/>
    <lineage>
        <taxon>Eukaryota</taxon>
        <taxon>Sar</taxon>
        <taxon>Stramenopiles</taxon>
        <taxon>Oomycota</taxon>
        <taxon>Saprolegniomycetes</taxon>
        <taxon>Saprolegniales</taxon>
        <taxon>Achlyaceae</taxon>
        <taxon>Thraustotheca</taxon>
    </lineage>
</organism>
<dbReference type="InterPro" id="IPR003609">
    <property type="entry name" value="Pan_app"/>
</dbReference>
<keyword evidence="2" id="KW-1015">Disulfide bond</keyword>
<reference evidence="6 7" key="1">
    <citation type="journal article" date="2014" name="Genome Biol. Evol.">
        <title>The secreted proteins of Achlya hypogyna and Thraustotheca clavata identify the ancestral oomycete secretome and reveal gene acquisitions by horizontal gene transfer.</title>
        <authorList>
            <person name="Misner I."/>
            <person name="Blouin N."/>
            <person name="Leonard G."/>
            <person name="Richards T.A."/>
            <person name="Lane C.E."/>
        </authorList>
    </citation>
    <scope>NUCLEOTIDE SEQUENCE [LARGE SCALE GENOMIC DNA]</scope>
    <source>
        <strain evidence="6 7">ATCC 34112</strain>
    </source>
</reference>
<keyword evidence="4" id="KW-0732">Signal</keyword>
<dbReference type="AlphaFoldDB" id="A0A1V9Y7Q0"/>
<dbReference type="SUPFAM" id="SSF57414">
    <property type="entry name" value="Hairpin loop containing domain-like"/>
    <property type="match status" value="1"/>
</dbReference>
<dbReference type="Proteomes" id="UP000243217">
    <property type="component" value="Unassembled WGS sequence"/>
</dbReference>
<evidence type="ECO:0000313" key="7">
    <source>
        <dbReference type="Proteomes" id="UP000243217"/>
    </source>
</evidence>
<dbReference type="Pfam" id="PF14295">
    <property type="entry name" value="PAN_4"/>
    <property type="match status" value="1"/>
</dbReference>
<keyword evidence="3" id="KW-0472">Membrane</keyword>
<evidence type="ECO:0000256" key="3">
    <source>
        <dbReference type="SAM" id="Phobius"/>
    </source>
</evidence>
<dbReference type="EMBL" id="JNBS01004906">
    <property type="protein sequence ID" value="OQR81755.1"/>
    <property type="molecule type" value="Genomic_DNA"/>
</dbReference>
<proteinExistence type="predicted"/>
<dbReference type="SMART" id="SM00205">
    <property type="entry name" value="THN"/>
    <property type="match status" value="1"/>
</dbReference>
<dbReference type="PANTHER" id="PTHR31737">
    <property type="entry name" value="PROTEIN TOS1"/>
    <property type="match status" value="1"/>
</dbReference>
<evidence type="ECO:0000256" key="1">
    <source>
        <dbReference type="ARBA" id="ARBA00022737"/>
    </source>
</evidence>
<dbReference type="GO" id="GO:0005576">
    <property type="term" value="C:extracellular region"/>
    <property type="evidence" value="ECO:0007669"/>
    <property type="project" value="InterPro"/>
</dbReference>
<dbReference type="Gene3D" id="3.50.4.10">
    <property type="entry name" value="Hepatocyte Growth Factor"/>
    <property type="match status" value="1"/>
</dbReference>
<evidence type="ECO:0000256" key="2">
    <source>
        <dbReference type="ARBA" id="ARBA00023157"/>
    </source>
</evidence>
<feature type="domain" description="Apple" evidence="5">
    <location>
        <begin position="546"/>
        <end position="616"/>
    </location>
</feature>